<dbReference type="InterPro" id="IPR036084">
    <property type="entry name" value="Ser_inhib-like_sf"/>
</dbReference>
<evidence type="ECO:0000256" key="1">
    <source>
        <dbReference type="ARBA" id="ARBA00022690"/>
    </source>
</evidence>
<dbReference type="HOGENOM" id="CLU_1108330_0_0_1"/>
<protein>
    <recommendedName>
        <fullName evidence="5">TIL domain-containing protein</fullName>
    </recommendedName>
</protein>
<evidence type="ECO:0000256" key="4">
    <source>
        <dbReference type="SAM" id="SignalP"/>
    </source>
</evidence>
<dbReference type="KEGG" id="tut:107370284"/>
<dbReference type="SUPFAM" id="SSF57567">
    <property type="entry name" value="Serine protease inhibitors"/>
    <property type="match status" value="1"/>
</dbReference>
<keyword evidence="4" id="KW-0732">Signal</keyword>
<dbReference type="InterPro" id="IPR002919">
    <property type="entry name" value="TIL_dom"/>
</dbReference>
<keyword evidence="1" id="KW-0646">Protease inhibitor</keyword>
<accession>T1L4S8</accession>
<evidence type="ECO:0000313" key="7">
    <source>
        <dbReference type="Proteomes" id="UP000015104"/>
    </source>
</evidence>
<feature type="signal peptide" evidence="4">
    <location>
        <begin position="1"/>
        <end position="19"/>
    </location>
</feature>
<sequence length="250" mass="27246">MIFLGFTIAVNFLVLAVSANKTVPVTDSTPGQSTSDFRPRTAAKVWNPCGTNCPLTCANPKPRACIKSCKADFFCPSGYLENSIGQCVFEEDCDNLQPIPIDNPVPLPRPFPRFPGFRPLPRPCPKPFPISNPESTVENSTDVPNDFSQFPESNDFQSFESVDFPVIKLSMGPARPKPVFQISPVNFDPIAVANGAPIPPPAVVRTSGSNFPYISMPAMVPKSKPLIDLDPTVPRPVLRVSKEQSSENEN</sequence>
<feature type="compositionally biased region" description="Basic and acidic residues" evidence="3">
    <location>
        <begin position="240"/>
        <end position="250"/>
    </location>
</feature>
<dbReference type="OrthoDB" id="6406612at2759"/>
<dbReference type="PANTHER" id="PTHR23259:SF70">
    <property type="entry name" value="ACCESSORY GLAND PROTEIN ACP62F-RELATED"/>
    <property type="match status" value="1"/>
</dbReference>
<reference evidence="6" key="2">
    <citation type="submission" date="2015-06" db="UniProtKB">
        <authorList>
            <consortium name="EnsemblMetazoa"/>
        </authorList>
    </citation>
    <scope>IDENTIFICATION</scope>
</reference>
<dbReference type="CDD" id="cd19941">
    <property type="entry name" value="TIL"/>
    <property type="match status" value="1"/>
</dbReference>
<evidence type="ECO:0000256" key="2">
    <source>
        <dbReference type="ARBA" id="ARBA00023157"/>
    </source>
</evidence>
<organism evidence="6 7">
    <name type="scientific">Tetranychus urticae</name>
    <name type="common">Two-spotted spider mite</name>
    <dbReference type="NCBI Taxonomy" id="32264"/>
    <lineage>
        <taxon>Eukaryota</taxon>
        <taxon>Metazoa</taxon>
        <taxon>Ecdysozoa</taxon>
        <taxon>Arthropoda</taxon>
        <taxon>Chelicerata</taxon>
        <taxon>Arachnida</taxon>
        <taxon>Acari</taxon>
        <taxon>Acariformes</taxon>
        <taxon>Trombidiformes</taxon>
        <taxon>Prostigmata</taxon>
        <taxon>Eleutherengona</taxon>
        <taxon>Raphignathae</taxon>
        <taxon>Tetranychoidea</taxon>
        <taxon>Tetranychidae</taxon>
        <taxon>Tetranychus</taxon>
    </lineage>
</organism>
<dbReference type="Pfam" id="PF01826">
    <property type="entry name" value="TIL"/>
    <property type="match status" value="1"/>
</dbReference>
<evidence type="ECO:0000256" key="3">
    <source>
        <dbReference type="SAM" id="MobiDB-lite"/>
    </source>
</evidence>
<dbReference type="PANTHER" id="PTHR23259">
    <property type="entry name" value="RIDDLE"/>
    <property type="match status" value="1"/>
</dbReference>
<reference evidence="7" key="1">
    <citation type="submission" date="2011-08" db="EMBL/GenBank/DDBJ databases">
        <authorList>
            <person name="Rombauts S."/>
        </authorList>
    </citation>
    <scope>NUCLEOTIDE SEQUENCE</scope>
    <source>
        <strain evidence="7">London</strain>
    </source>
</reference>
<dbReference type="InterPro" id="IPR051368">
    <property type="entry name" value="SerProtInhib-TIL_Domain"/>
</dbReference>
<feature type="domain" description="TIL" evidence="5">
    <location>
        <begin position="43"/>
        <end position="93"/>
    </location>
</feature>
<keyword evidence="2" id="KW-1015">Disulfide bond</keyword>
<dbReference type="GO" id="GO:0030414">
    <property type="term" value="F:peptidase inhibitor activity"/>
    <property type="evidence" value="ECO:0007669"/>
    <property type="project" value="UniProtKB-KW"/>
</dbReference>
<evidence type="ECO:0000313" key="6">
    <source>
        <dbReference type="EnsemblMetazoa" id="tetur40g00392.1"/>
    </source>
</evidence>
<name>T1L4S8_TETUR</name>
<proteinExistence type="predicted"/>
<keyword evidence="7" id="KW-1185">Reference proteome</keyword>
<dbReference type="AlphaFoldDB" id="T1L4S8"/>
<gene>
    <name evidence="6" type="primary">107370284</name>
</gene>
<feature type="chain" id="PRO_5004581463" description="TIL domain-containing protein" evidence="4">
    <location>
        <begin position="20"/>
        <end position="250"/>
    </location>
</feature>
<feature type="region of interest" description="Disordered" evidence="3">
    <location>
        <begin position="225"/>
        <end position="250"/>
    </location>
</feature>
<dbReference type="Gene3D" id="2.10.25.10">
    <property type="entry name" value="Laminin"/>
    <property type="match status" value="1"/>
</dbReference>
<dbReference type="EnsemblMetazoa" id="tetur40g00392.1">
    <property type="protein sequence ID" value="tetur40g00392.1"/>
    <property type="gene ID" value="tetur40g00392"/>
</dbReference>
<dbReference type="EMBL" id="CAEY01001161">
    <property type="status" value="NOT_ANNOTATED_CDS"/>
    <property type="molecule type" value="Genomic_DNA"/>
</dbReference>
<dbReference type="Proteomes" id="UP000015104">
    <property type="component" value="Unassembled WGS sequence"/>
</dbReference>
<evidence type="ECO:0000259" key="5">
    <source>
        <dbReference type="Pfam" id="PF01826"/>
    </source>
</evidence>